<feature type="transmembrane region" description="Helical" evidence="6">
    <location>
        <begin position="34"/>
        <end position="56"/>
    </location>
</feature>
<dbReference type="OrthoDB" id="1718296at2759"/>
<feature type="transmembrane region" description="Helical" evidence="6">
    <location>
        <begin position="249"/>
        <end position="266"/>
    </location>
</feature>
<dbReference type="KEGG" id="pda:103703175"/>
<evidence type="ECO:0000256" key="5">
    <source>
        <dbReference type="ARBA" id="ARBA00023136"/>
    </source>
</evidence>
<keyword evidence="5 6" id="KW-0472">Membrane</keyword>
<dbReference type="InterPro" id="IPR037185">
    <property type="entry name" value="EmrE-like"/>
</dbReference>
<dbReference type="PANTHER" id="PTHR31218">
    <property type="entry name" value="WAT1-RELATED PROTEIN"/>
    <property type="match status" value="1"/>
</dbReference>
<reference evidence="9" key="2">
    <citation type="submission" date="2025-08" db="UniProtKB">
        <authorList>
            <consortium name="RefSeq"/>
        </authorList>
    </citation>
    <scope>IDENTIFICATION</scope>
    <source>
        <tissue evidence="9">Young leaves</tissue>
    </source>
</reference>
<reference evidence="8" key="1">
    <citation type="journal article" date="2019" name="Nat. Commun.">
        <title>Genome-wide association mapping of date palm fruit traits.</title>
        <authorList>
            <person name="Hazzouri K.M."/>
            <person name="Gros-Balthazard M."/>
            <person name="Flowers J.M."/>
            <person name="Copetti D."/>
            <person name="Lemansour A."/>
            <person name="Lebrun M."/>
            <person name="Masmoudi K."/>
            <person name="Ferrand S."/>
            <person name="Dhar M.I."/>
            <person name="Fresquez Z.A."/>
            <person name="Rosas U."/>
            <person name="Zhang J."/>
            <person name="Talag J."/>
            <person name="Lee S."/>
            <person name="Kudrna D."/>
            <person name="Powell R.F."/>
            <person name="Leitch I.J."/>
            <person name="Krueger R.R."/>
            <person name="Wing R.A."/>
            <person name="Amiri K.M.A."/>
            <person name="Purugganan M.D."/>
        </authorList>
    </citation>
    <scope>NUCLEOTIDE SEQUENCE [LARGE SCALE GENOMIC DNA]</scope>
    <source>
        <strain evidence="8">cv. Khalas</strain>
    </source>
</reference>
<feature type="domain" description="EamA" evidence="7">
    <location>
        <begin position="183"/>
        <end position="321"/>
    </location>
</feature>
<protein>
    <recommendedName>
        <fullName evidence="6">WAT1-related protein</fullName>
    </recommendedName>
</protein>
<dbReference type="GO" id="GO:0016020">
    <property type="term" value="C:membrane"/>
    <property type="evidence" value="ECO:0007669"/>
    <property type="project" value="UniProtKB-SubCell"/>
</dbReference>
<evidence type="ECO:0000256" key="1">
    <source>
        <dbReference type="ARBA" id="ARBA00004141"/>
    </source>
</evidence>
<dbReference type="GeneID" id="103703175"/>
<dbReference type="InterPro" id="IPR000620">
    <property type="entry name" value="EamA_dom"/>
</dbReference>
<feature type="transmembrane region" description="Helical" evidence="6">
    <location>
        <begin position="7"/>
        <end position="28"/>
    </location>
</feature>
<feature type="domain" description="EamA" evidence="7">
    <location>
        <begin position="7"/>
        <end position="135"/>
    </location>
</feature>
<dbReference type="SUPFAM" id="SSF103481">
    <property type="entry name" value="Multidrug resistance efflux transporter EmrE"/>
    <property type="match status" value="2"/>
</dbReference>
<name>A0A8B7BS66_PHODC</name>
<evidence type="ECO:0000313" key="8">
    <source>
        <dbReference type="Proteomes" id="UP000228380"/>
    </source>
</evidence>
<gene>
    <name evidence="9" type="primary">LOC103703175</name>
</gene>
<feature type="transmembrane region" description="Helical" evidence="6">
    <location>
        <begin position="304"/>
        <end position="323"/>
    </location>
</feature>
<organism evidence="8 9">
    <name type="scientific">Phoenix dactylifera</name>
    <name type="common">Date palm</name>
    <dbReference type="NCBI Taxonomy" id="42345"/>
    <lineage>
        <taxon>Eukaryota</taxon>
        <taxon>Viridiplantae</taxon>
        <taxon>Streptophyta</taxon>
        <taxon>Embryophyta</taxon>
        <taxon>Tracheophyta</taxon>
        <taxon>Spermatophyta</taxon>
        <taxon>Magnoliopsida</taxon>
        <taxon>Liliopsida</taxon>
        <taxon>Arecaceae</taxon>
        <taxon>Coryphoideae</taxon>
        <taxon>Phoeniceae</taxon>
        <taxon>Phoenix</taxon>
    </lineage>
</organism>
<feature type="transmembrane region" description="Helical" evidence="6">
    <location>
        <begin position="68"/>
        <end position="87"/>
    </location>
</feature>
<feature type="transmembrane region" description="Helical" evidence="6">
    <location>
        <begin position="278"/>
        <end position="298"/>
    </location>
</feature>
<evidence type="ECO:0000256" key="6">
    <source>
        <dbReference type="RuleBase" id="RU363077"/>
    </source>
</evidence>
<dbReference type="AlphaFoldDB" id="A0A8B7BS66"/>
<dbReference type="InterPro" id="IPR030184">
    <property type="entry name" value="WAT1-related"/>
</dbReference>
<sequence>MDGKKPYMVVIFIQLIYTGMYVISKAALDDGLSSYVFVFYRQVAASMLLVPLAIIFGRKSAPPVSFLVLLKIFMHALMGITLSLNIYNIGLIYTSATLASATTNSVPVITFFLALLLRMERVDMKSLVGVAKALGVALCLAGVMTMAFYTGPHLNPLIHYRPFGHKTSPTSDAPAHSKQNWIKGTFIMITSNVTWSLWLVLQRILLKEYPSKLLLTTLQCSFSSVQSFIVAMVFERHTSRWKLRLDTGLLAVLYCGFVVTGVSFYLQTWCIEKKGPVFLAMSTPLALIFTIICSSLFLGELIHLGSVLGGLLMVAGLYSVFWGKSKEDVVCEPVNEDGKDSVEERGATSPFHSV</sequence>
<dbReference type="GO" id="GO:0022857">
    <property type="term" value="F:transmembrane transporter activity"/>
    <property type="evidence" value="ECO:0007669"/>
    <property type="project" value="InterPro"/>
</dbReference>
<feature type="transmembrane region" description="Helical" evidence="6">
    <location>
        <begin position="129"/>
        <end position="149"/>
    </location>
</feature>
<comment type="similarity">
    <text evidence="2 6">Belongs to the drug/metabolite transporter (DMT) superfamily. Plant drug/metabolite exporter (P-DME) (TC 2.A.7.4) family.</text>
</comment>
<dbReference type="Proteomes" id="UP000228380">
    <property type="component" value="Chromosome 10"/>
</dbReference>
<accession>A0A8B7BS66</accession>
<keyword evidence="3 6" id="KW-0812">Transmembrane</keyword>
<dbReference type="Pfam" id="PF00892">
    <property type="entry name" value="EamA"/>
    <property type="match status" value="2"/>
</dbReference>
<feature type="transmembrane region" description="Helical" evidence="6">
    <location>
        <begin position="93"/>
        <end position="117"/>
    </location>
</feature>
<feature type="transmembrane region" description="Helical" evidence="6">
    <location>
        <begin position="213"/>
        <end position="234"/>
    </location>
</feature>
<evidence type="ECO:0000256" key="2">
    <source>
        <dbReference type="ARBA" id="ARBA00007635"/>
    </source>
</evidence>
<evidence type="ECO:0000256" key="3">
    <source>
        <dbReference type="ARBA" id="ARBA00022692"/>
    </source>
</evidence>
<dbReference type="RefSeq" id="XP_008784161.1">
    <property type="nucleotide sequence ID" value="XM_008785939.4"/>
</dbReference>
<evidence type="ECO:0000313" key="9">
    <source>
        <dbReference type="RefSeq" id="XP_008784161.1"/>
    </source>
</evidence>
<feature type="transmembrane region" description="Helical" evidence="6">
    <location>
        <begin position="181"/>
        <end position="201"/>
    </location>
</feature>
<evidence type="ECO:0000256" key="4">
    <source>
        <dbReference type="ARBA" id="ARBA00022989"/>
    </source>
</evidence>
<proteinExistence type="inferred from homology"/>
<evidence type="ECO:0000259" key="7">
    <source>
        <dbReference type="Pfam" id="PF00892"/>
    </source>
</evidence>
<keyword evidence="8" id="KW-1185">Reference proteome</keyword>
<comment type="subcellular location">
    <subcellularLocation>
        <location evidence="1 6">Membrane</location>
        <topology evidence="1 6">Multi-pass membrane protein</topology>
    </subcellularLocation>
</comment>
<keyword evidence="4 6" id="KW-1133">Transmembrane helix</keyword>